<dbReference type="EMBL" id="CP141890">
    <property type="protein sequence ID" value="WRT70001.1"/>
    <property type="molecule type" value="Genomic_DNA"/>
</dbReference>
<name>A0ABZ1D7H4_9TREE</name>
<gene>
    <name evidence="2" type="ORF">IL334_006994</name>
</gene>
<dbReference type="Proteomes" id="UP001329825">
    <property type="component" value="Chromosome 10"/>
</dbReference>
<dbReference type="RefSeq" id="XP_062794740.1">
    <property type="nucleotide sequence ID" value="XM_062938689.1"/>
</dbReference>
<evidence type="ECO:0000313" key="3">
    <source>
        <dbReference type="Proteomes" id="UP001329825"/>
    </source>
</evidence>
<evidence type="ECO:0000256" key="1">
    <source>
        <dbReference type="SAM" id="MobiDB-lite"/>
    </source>
</evidence>
<protein>
    <recommendedName>
        <fullName evidence="4">Pentatricopeptide repeat domain-containing protein</fullName>
    </recommendedName>
</protein>
<proteinExistence type="predicted"/>
<evidence type="ECO:0008006" key="4">
    <source>
        <dbReference type="Google" id="ProtNLM"/>
    </source>
</evidence>
<evidence type="ECO:0000313" key="2">
    <source>
        <dbReference type="EMBL" id="WRT70001.1"/>
    </source>
</evidence>
<keyword evidence="3" id="KW-1185">Reference proteome</keyword>
<dbReference type="GeneID" id="87959124"/>
<accession>A0ABZ1D7H4</accession>
<feature type="region of interest" description="Disordered" evidence="1">
    <location>
        <begin position="34"/>
        <end position="62"/>
    </location>
</feature>
<sequence length="633" mass="72446">MQNGSRNALHVLRLVLHERPALKHRLASTAALVRDADTPSLSSSSSSSSATASTSSSPFTVERPDTLQSQLLHNPSFLESESDEYATASLLLPNRQFDPEPIPWPTLFPHENTLPPQSRFCDPIYRLVAQARYKDALMIYQEILSHNQRVQMSKLGHSIRIQHRHDYLNPALEAFKMGDHKTALLWLNVYPNRPPTSNHPGLKTVWEPVIDLFVNVNGSYRHDPEFLEAFLILMGRKGLLPTLLPPLLPHLTFAFPPEHSKKILENAINTYWKFTTSGISETERAKYQEEVVRSQDVRWWGSYLRKLIIAGWKDEARHLVENKPMQGEWDEITQKIINEELEDITVERVSTLHLNDSTDMVKRIRAALSDLPTPTEMSTLIRALSHPLITHEHPTLLERFKSRFTHPPSLHRARKYPTVKSRIWLHAEMLNLQRDGSHDEVVQLFRENFIWAGLPDHFKLKQIQTSISKTQEKSYPTIQVITSLIPSLLYTLPLPRYRPIQSFHAHYIDSSLSYPPSLRPNATTHATFLRELTHHGGSLAGLRALRRMTEAGIVPEEQGYAAVLYALAGRRQTLKLWALLSQIETQGVVGQRTYRGLVAILIKTGFTEDAEKIFWRARQKLGREDVFDGLELD</sequence>
<reference evidence="2 3" key="1">
    <citation type="submission" date="2024-01" db="EMBL/GenBank/DDBJ databases">
        <title>Comparative genomics of Cryptococcus and Kwoniella reveals pathogenesis evolution and contrasting modes of karyotype evolution via chromosome fusion or intercentromeric recombination.</title>
        <authorList>
            <person name="Coelho M.A."/>
            <person name="David-Palma M."/>
            <person name="Shea T."/>
            <person name="Bowers K."/>
            <person name="McGinley-Smith S."/>
            <person name="Mohammad A.W."/>
            <person name="Gnirke A."/>
            <person name="Yurkov A.M."/>
            <person name="Nowrousian M."/>
            <person name="Sun S."/>
            <person name="Cuomo C.A."/>
            <person name="Heitman J."/>
        </authorList>
    </citation>
    <scope>NUCLEOTIDE SEQUENCE [LARGE SCALE GENOMIC DNA]</scope>
    <source>
        <strain evidence="2">CBS 11374</strain>
    </source>
</reference>
<dbReference type="InterPro" id="IPR011990">
    <property type="entry name" value="TPR-like_helical_dom_sf"/>
</dbReference>
<organism evidence="2 3">
    <name type="scientific">Kwoniella shivajii</name>
    <dbReference type="NCBI Taxonomy" id="564305"/>
    <lineage>
        <taxon>Eukaryota</taxon>
        <taxon>Fungi</taxon>
        <taxon>Dikarya</taxon>
        <taxon>Basidiomycota</taxon>
        <taxon>Agaricomycotina</taxon>
        <taxon>Tremellomycetes</taxon>
        <taxon>Tremellales</taxon>
        <taxon>Cryptococcaceae</taxon>
        <taxon>Kwoniella</taxon>
    </lineage>
</organism>
<feature type="compositionally biased region" description="Low complexity" evidence="1">
    <location>
        <begin position="42"/>
        <end position="57"/>
    </location>
</feature>
<dbReference type="Gene3D" id="1.25.40.10">
    <property type="entry name" value="Tetratricopeptide repeat domain"/>
    <property type="match status" value="1"/>
</dbReference>